<name>A0AAV4B3X1_9GAST</name>
<evidence type="ECO:0000256" key="2">
    <source>
        <dbReference type="ARBA" id="ARBA00022692"/>
    </source>
</evidence>
<reference evidence="7 8" key="1">
    <citation type="journal article" date="2021" name="Elife">
        <title>Chloroplast acquisition without the gene transfer in kleptoplastic sea slugs, Plakobranchus ocellatus.</title>
        <authorList>
            <person name="Maeda T."/>
            <person name="Takahashi S."/>
            <person name="Yoshida T."/>
            <person name="Shimamura S."/>
            <person name="Takaki Y."/>
            <person name="Nagai Y."/>
            <person name="Toyoda A."/>
            <person name="Suzuki Y."/>
            <person name="Arimoto A."/>
            <person name="Ishii H."/>
            <person name="Satoh N."/>
            <person name="Nishiyama T."/>
            <person name="Hasebe M."/>
            <person name="Maruyama T."/>
            <person name="Minagawa J."/>
            <person name="Obokata J."/>
            <person name="Shigenobu S."/>
        </authorList>
    </citation>
    <scope>NUCLEOTIDE SEQUENCE [LARGE SCALE GENOMIC DNA]</scope>
</reference>
<feature type="region of interest" description="Disordered" evidence="5">
    <location>
        <begin position="414"/>
        <end position="434"/>
    </location>
</feature>
<organism evidence="7 8">
    <name type="scientific">Plakobranchus ocellatus</name>
    <dbReference type="NCBI Taxonomy" id="259542"/>
    <lineage>
        <taxon>Eukaryota</taxon>
        <taxon>Metazoa</taxon>
        <taxon>Spiralia</taxon>
        <taxon>Lophotrochozoa</taxon>
        <taxon>Mollusca</taxon>
        <taxon>Gastropoda</taxon>
        <taxon>Heterobranchia</taxon>
        <taxon>Euthyneura</taxon>
        <taxon>Panpulmonata</taxon>
        <taxon>Sacoglossa</taxon>
        <taxon>Placobranchoidea</taxon>
        <taxon>Plakobranchidae</taxon>
        <taxon>Plakobranchus</taxon>
    </lineage>
</organism>
<evidence type="ECO:0000256" key="1">
    <source>
        <dbReference type="ARBA" id="ARBA00004479"/>
    </source>
</evidence>
<keyword evidence="2 6" id="KW-0812">Transmembrane</keyword>
<evidence type="ECO:0000313" key="8">
    <source>
        <dbReference type="Proteomes" id="UP000735302"/>
    </source>
</evidence>
<gene>
    <name evidence="7" type="ORF">PoB_004126900</name>
</gene>
<feature type="region of interest" description="Disordered" evidence="5">
    <location>
        <begin position="460"/>
        <end position="485"/>
    </location>
</feature>
<protein>
    <submittedName>
        <fullName evidence="7">Plexin domain-containing protein 2</fullName>
    </submittedName>
</protein>
<evidence type="ECO:0000313" key="7">
    <source>
        <dbReference type="EMBL" id="GFO14764.1"/>
    </source>
</evidence>
<feature type="region of interest" description="Disordered" evidence="5">
    <location>
        <begin position="38"/>
        <end position="103"/>
    </location>
</feature>
<evidence type="ECO:0000256" key="4">
    <source>
        <dbReference type="ARBA" id="ARBA00022989"/>
    </source>
</evidence>
<dbReference type="InterPro" id="IPR031152">
    <property type="entry name" value="PLXDC"/>
</dbReference>
<feature type="compositionally biased region" description="Low complexity" evidence="5">
    <location>
        <begin position="460"/>
        <end position="471"/>
    </location>
</feature>
<dbReference type="GO" id="GO:0016020">
    <property type="term" value="C:membrane"/>
    <property type="evidence" value="ECO:0007669"/>
    <property type="project" value="UniProtKB-SubCell"/>
</dbReference>
<feature type="non-terminal residue" evidence="7">
    <location>
        <position position="1"/>
    </location>
</feature>
<dbReference type="AlphaFoldDB" id="A0AAV4B3X1"/>
<feature type="compositionally biased region" description="Polar residues" evidence="5">
    <location>
        <begin position="58"/>
        <end position="89"/>
    </location>
</feature>
<keyword evidence="4 6" id="KW-1133">Transmembrane helix</keyword>
<dbReference type="EMBL" id="BLXT01004580">
    <property type="protein sequence ID" value="GFO14764.1"/>
    <property type="molecule type" value="Genomic_DNA"/>
</dbReference>
<comment type="caution">
    <text evidence="7">The sequence shown here is derived from an EMBL/GenBank/DDBJ whole genome shotgun (WGS) entry which is preliminary data.</text>
</comment>
<evidence type="ECO:0000256" key="5">
    <source>
        <dbReference type="SAM" id="MobiDB-lite"/>
    </source>
</evidence>
<sequence>SKGSFQYQIANANHLSLSSDAALRLSFHEAGDRWRFKRQAAADSTSTSMDGGAVNADAPTNSNPGNQTLPDDTSGASGISNSSVPTGFPTTTTTTAKPEKPSVVDPFRNADIIHDMHKYYASTIHKGKFDSFWVELESTPRHQTLSDGHRVAVVIQLPFTFYFYGHPVTNVTVATGGFIYMSPFLHQWLTATQYIAPLMANFDPSFAESSSIYYKSYVNQFIVEWRDVVLKDQNSTGKFSFQAILKDDSSITFVYKTVPVEVSQISSDQHPVKIGLSDAYYNDTYLPQFNVKKRTIYEYHKVVVPTNTIMSGTVVVLKSLPTCNRLNDCDSCTMHTNVSFDCRWCNKIGRCSDGLDWFRQHWDIHGCKRTNYSAIDQCPSTQQSTEAIATNILQHSTITQSPITSTFTTATTTSTTTTTTTKSTSPGSAVGSDSKVVPCAQTNDTNECPQPQVITTATTTRKPQVVTTTRKPTMGSTSEMKSGCDNGKCESKKDFPVAVIVVVVLGLLGLIGCVGAWVFYAYTHPTSRSGMWLMEHRPSQIKAKIKFWKTSTDSSAKYKAESEA</sequence>
<keyword evidence="6" id="KW-0472">Membrane</keyword>
<keyword evidence="3" id="KW-0732">Signal</keyword>
<dbReference type="Proteomes" id="UP000735302">
    <property type="component" value="Unassembled WGS sequence"/>
</dbReference>
<dbReference type="PANTHER" id="PTHR13055">
    <property type="entry name" value="TUMOR ENDOTHELIAL MARKER 7 RELATED"/>
    <property type="match status" value="1"/>
</dbReference>
<dbReference type="PANTHER" id="PTHR13055:SF12">
    <property type="entry name" value="LD40707P"/>
    <property type="match status" value="1"/>
</dbReference>
<evidence type="ECO:0000256" key="3">
    <source>
        <dbReference type="ARBA" id="ARBA00022729"/>
    </source>
</evidence>
<feature type="transmembrane region" description="Helical" evidence="6">
    <location>
        <begin position="495"/>
        <end position="522"/>
    </location>
</feature>
<accession>A0AAV4B3X1</accession>
<comment type="subcellular location">
    <subcellularLocation>
        <location evidence="1">Membrane</location>
        <topology evidence="1">Single-pass type I membrane protein</topology>
    </subcellularLocation>
</comment>
<evidence type="ECO:0000256" key="6">
    <source>
        <dbReference type="SAM" id="Phobius"/>
    </source>
</evidence>
<feature type="compositionally biased region" description="Low complexity" evidence="5">
    <location>
        <begin position="414"/>
        <end position="425"/>
    </location>
</feature>
<keyword evidence="8" id="KW-1185">Reference proteome</keyword>
<proteinExistence type="predicted"/>